<dbReference type="EMBL" id="JBEAAL010000041">
    <property type="protein sequence ID" value="MEQ1409339.1"/>
    <property type="molecule type" value="Genomic_DNA"/>
</dbReference>
<protein>
    <recommendedName>
        <fullName evidence="3">Integrase</fullName>
    </recommendedName>
</protein>
<evidence type="ECO:0000313" key="1">
    <source>
        <dbReference type="EMBL" id="MEQ1409339.1"/>
    </source>
</evidence>
<proteinExistence type="predicted"/>
<reference evidence="1 2" key="1">
    <citation type="submission" date="2024-05" db="EMBL/GenBank/DDBJ databases">
        <title>Neorhizobium sp. Rsf11, a plant growth promoting and heavy metal resistant PAH-degrader.</title>
        <authorList>
            <person name="Golubev S.N."/>
            <person name="Muratova A.Y."/>
            <person name="Markelova M.I."/>
        </authorList>
    </citation>
    <scope>NUCLEOTIDE SEQUENCE [LARGE SCALE GENOMIC DNA]</scope>
    <source>
        <strain evidence="1 2">Rsf11</strain>
    </source>
</reference>
<evidence type="ECO:0008006" key="3">
    <source>
        <dbReference type="Google" id="ProtNLM"/>
    </source>
</evidence>
<dbReference type="Proteomes" id="UP001496627">
    <property type="component" value="Unassembled WGS sequence"/>
</dbReference>
<name>A0ABV0MET0_9HYPH</name>
<gene>
    <name evidence="1" type="ORF">ABK249_31000</name>
</gene>
<organism evidence="1 2">
    <name type="scientific">Neorhizobium phenanthreniclasticum</name>
    <dbReference type="NCBI Taxonomy" id="3157917"/>
    <lineage>
        <taxon>Bacteria</taxon>
        <taxon>Pseudomonadati</taxon>
        <taxon>Pseudomonadota</taxon>
        <taxon>Alphaproteobacteria</taxon>
        <taxon>Hyphomicrobiales</taxon>
        <taxon>Rhizobiaceae</taxon>
        <taxon>Rhizobium/Agrobacterium group</taxon>
        <taxon>Neorhizobium</taxon>
    </lineage>
</organism>
<keyword evidence="2" id="KW-1185">Reference proteome</keyword>
<accession>A0ABV0MET0</accession>
<sequence length="86" mass="9963">MTDMATVEYPFVEKNKRRHGTMRYYLRIDGVRICRLPDDIKSEEFARKYWEARNASGKALARKEDAHPLCPSLLSRTASGGYAWPI</sequence>
<dbReference type="RefSeq" id="WP_348864768.1">
    <property type="nucleotide sequence ID" value="NZ_JBEAAL010000041.1"/>
</dbReference>
<comment type="caution">
    <text evidence="1">The sequence shown here is derived from an EMBL/GenBank/DDBJ whole genome shotgun (WGS) entry which is preliminary data.</text>
</comment>
<evidence type="ECO:0000313" key="2">
    <source>
        <dbReference type="Proteomes" id="UP001496627"/>
    </source>
</evidence>